<evidence type="ECO:0000256" key="2">
    <source>
        <dbReference type="SAM" id="SignalP"/>
    </source>
</evidence>
<evidence type="ECO:0000313" key="4">
    <source>
        <dbReference type="Proteomes" id="UP001152798"/>
    </source>
</evidence>
<organism evidence="3 4">
    <name type="scientific">Nezara viridula</name>
    <name type="common">Southern green stink bug</name>
    <name type="synonym">Cimex viridulus</name>
    <dbReference type="NCBI Taxonomy" id="85310"/>
    <lineage>
        <taxon>Eukaryota</taxon>
        <taxon>Metazoa</taxon>
        <taxon>Ecdysozoa</taxon>
        <taxon>Arthropoda</taxon>
        <taxon>Hexapoda</taxon>
        <taxon>Insecta</taxon>
        <taxon>Pterygota</taxon>
        <taxon>Neoptera</taxon>
        <taxon>Paraneoptera</taxon>
        <taxon>Hemiptera</taxon>
        <taxon>Heteroptera</taxon>
        <taxon>Panheteroptera</taxon>
        <taxon>Pentatomomorpha</taxon>
        <taxon>Pentatomoidea</taxon>
        <taxon>Pentatomidae</taxon>
        <taxon>Pentatominae</taxon>
        <taxon>Nezara</taxon>
    </lineage>
</organism>
<feature type="signal peptide" evidence="2">
    <location>
        <begin position="1"/>
        <end position="16"/>
    </location>
</feature>
<sequence>MKRLVVALCLVAACSAFDISVLGLFELNGTSQSAELAAAQLAVQHVNGARVLGQHRLKLVVNDTKSLEGDLHPHSSKLPLQQEALPPLE</sequence>
<evidence type="ECO:0000313" key="3">
    <source>
        <dbReference type="EMBL" id="CAH1396714.1"/>
    </source>
</evidence>
<name>A0A9P0MJ02_NEZVI</name>
<feature type="chain" id="PRO_5040217479" description="Neuropeptide" evidence="2">
    <location>
        <begin position="17"/>
        <end position="89"/>
    </location>
</feature>
<keyword evidence="2" id="KW-0732">Signal</keyword>
<reference evidence="3" key="1">
    <citation type="submission" date="2022-01" db="EMBL/GenBank/DDBJ databases">
        <authorList>
            <person name="King R."/>
        </authorList>
    </citation>
    <scope>NUCLEOTIDE SEQUENCE</scope>
</reference>
<gene>
    <name evidence="3" type="ORF">NEZAVI_LOCUS6729</name>
</gene>
<dbReference type="AlphaFoldDB" id="A0A9P0MJ02"/>
<feature type="region of interest" description="Disordered" evidence="1">
    <location>
        <begin position="68"/>
        <end position="89"/>
    </location>
</feature>
<accession>A0A9P0MJ02</accession>
<dbReference type="Proteomes" id="UP001152798">
    <property type="component" value="Chromosome 3"/>
</dbReference>
<proteinExistence type="predicted"/>
<feature type="compositionally biased region" description="Low complexity" evidence="1">
    <location>
        <begin position="78"/>
        <end position="89"/>
    </location>
</feature>
<dbReference type="EMBL" id="OV725079">
    <property type="protein sequence ID" value="CAH1396714.1"/>
    <property type="molecule type" value="Genomic_DNA"/>
</dbReference>
<evidence type="ECO:0000256" key="1">
    <source>
        <dbReference type="SAM" id="MobiDB-lite"/>
    </source>
</evidence>
<protein>
    <recommendedName>
        <fullName evidence="5">Neuropeptide</fullName>
    </recommendedName>
</protein>
<keyword evidence="4" id="KW-1185">Reference proteome</keyword>
<evidence type="ECO:0008006" key="5">
    <source>
        <dbReference type="Google" id="ProtNLM"/>
    </source>
</evidence>
<dbReference type="Gene3D" id="3.40.50.2300">
    <property type="match status" value="1"/>
</dbReference>
<dbReference type="OrthoDB" id="411630at2759"/>